<accession>A0A0C9X041</accession>
<reference evidence="3" key="2">
    <citation type="submission" date="2015-01" db="EMBL/GenBank/DDBJ databases">
        <title>Evolutionary Origins and Diversification of the Mycorrhizal Mutualists.</title>
        <authorList>
            <consortium name="DOE Joint Genome Institute"/>
            <consortium name="Mycorrhizal Genomics Consortium"/>
            <person name="Kohler A."/>
            <person name="Kuo A."/>
            <person name="Nagy L.G."/>
            <person name="Floudas D."/>
            <person name="Copeland A."/>
            <person name="Barry K.W."/>
            <person name="Cichocki N."/>
            <person name="Veneault-Fourrey C."/>
            <person name="LaButti K."/>
            <person name="Lindquist E.A."/>
            <person name="Lipzen A."/>
            <person name="Lundell T."/>
            <person name="Morin E."/>
            <person name="Murat C."/>
            <person name="Riley R."/>
            <person name="Ohm R."/>
            <person name="Sun H."/>
            <person name="Tunlid A."/>
            <person name="Henrissat B."/>
            <person name="Grigoriev I.V."/>
            <person name="Hibbett D.S."/>
            <person name="Martin F."/>
        </authorList>
    </citation>
    <scope>NUCLEOTIDE SEQUENCE [LARGE SCALE GENOMIC DNA]</scope>
    <source>
        <strain evidence="3">LaAM-08-1</strain>
    </source>
</reference>
<proteinExistence type="predicted"/>
<dbReference type="HOGENOM" id="CLU_1555509_0_0_1"/>
<evidence type="ECO:0000256" key="1">
    <source>
        <dbReference type="SAM" id="MobiDB-lite"/>
    </source>
</evidence>
<name>A0A0C9X041_9AGAR</name>
<dbReference type="AlphaFoldDB" id="A0A0C9X041"/>
<feature type="region of interest" description="Disordered" evidence="1">
    <location>
        <begin position="1"/>
        <end position="39"/>
    </location>
</feature>
<evidence type="ECO:0000313" key="3">
    <source>
        <dbReference type="Proteomes" id="UP000054477"/>
    </source>
</evidence>
<feature type="compositionally biased region" description="Polar residues" evidence="1">
    <location>
        <begin position="97"/>
        <end position="111"/>
    </location>
</feature>
<sequence>MNTNDTTTAQKRIRPPTNEDGRPNDNKCPPPTNRHPRYNIRCHVADSDMANKRRTMTNVIVCRCCAFYDATVSIPPTFVPTPLADNGSYVATTNNMHHKQTTSSTPSTNGNEGPGRPDTNSDDRPAAPPTNGDDRLHHHLMNGDEQLHHHLMNGDAPCTTPPMAMTAPHPHL</sequence>
<dbReference type="Proteomes" id="UP000054477">
    <property type="component" value="Unassembled WGS sequence"/>
</dbReference>
<reference evidence="2 3" key="1">
    <citation type="submission" date="2014-04" db="EMBL/GenBank/DDBJ databases">
        <authorList>
            <consortium name="DOE Joint Genome Institute"/>
            <person name="Kuo A."/>
            <person name="Kohler A."/>
            <person name="Nagy L.G."/>
            <person name="Floudas D."/>
            <person name="Copeland A."/>
            <person name="Barry K.W."/>
            <person name="Cichocki N."/>
            <person name="Veneault-Fourrey C."/>
            <person name="LaButti K."/>
            <person name="Lindquist E.A."/>
            <person name="Lipzen A."/>
            <person name="Lundell T."/>
            <person name="Morin E."/>
            <person name="Murat C."/>
            <person name="Sun H."/>
            <person name="Tunlid A."/>
            <person name="Henrissat B."/>
            <person name="Grigoriev I.V."/>
            <person name="Hibbett D.S."/>
            <person name="Martin F."/>
            <person name="Nordberg H.P."/>
            <person name="Cantor M.N."/>
            <person name="Hua S.X."/>
        </authorList>
    </citation>
    <scope>NUCLEOTIDE SEQUENCE [LARGE SCALE GENOMIC DNA]</scope>
    <source>
        <strain evidence="2 3">LaAM-08-1</strain>
    </source>
</reference>
<organism evidence="2 3">
    <name type="scientific">Laccaria amethystina LaAM-08-1</name>
    <dbReference type="NCBI Taxonomy" id="1095629"/>
    <lineage>
        <taxon>Eukaryota</taxon>
        <taxon>Fungi</taxon>
        <taxon>Dikarya</taxon>
        <taxon>Basidiomycota</taxon>
        <taxon>Agaricomycotina</taxon>
        <taxon>Agaricomycetes</taxon>
        <taxon>Agaricomycetidae</taxon>
        <taxon>Agaricales</taxon>
        <taxon>Agaricineae</taxon>
        <taxon>Hydnangiaceae</taxon>
        <taxon>Laccaria</taxon>
    </lineage>
</organism>
<evidence type="ECO:0000313" key="2">
    <source>
        <dbReference type="EMBL" id="KIJ89962.1"/>
    </source>
</evidence>
<feature type="compositionally biased region" description="Low complexity" evidence="1">
    <location>
        <begin position="156"/>
        <end position="172"/>
    </location>
</feature>
<protein>
    <submittedName>
        <fullName evidence="2">Uncharacterized protein</fullName>
    </submittedName>
</protein>
<feature type="compositionally biased region" description="Polar residues" evidence="1">
    <location>
        <begin position="1"/>
        <end position="10"/>
    </location>
</feature>
<feature type="region of interest" description="Disordered" evidence="1">
    <location>
        <begin position="97"/>
        <end position="172"/>
    </location>
</feature>
<gene>
    <name evidence="2" type="ORF">K443DRAFT_15640</name>
</gene>
<feature type="compositionally biased region" description="Basic and acidic residues" evidence="1">
    <location>
        <begin position="132"/>
        <end position="148"/>
    </location>
</feature>
<dbReference type="EMBL" id="KN839341">
    <property type="protein sequence ID" value="KIJ89962.1"/>
    <property type="molecule type" value="Genomic_DNA"/>
</dbReference>
<keyword evidence="3" id="KW-1185">Reference proteome</keyword>